<dbReference type="EMBL" id="WSSB01000005">
    <property type="protein sequence ID" value="MXR36724.1"/>
    <property type="molecule type" value="Genomic_DNA"/>
</dbReference>
<keyword evidence="3" id="KW-0862">Zinc</keyword>
<evidence type="ECO:0000256" key="1">
    <source>
        <dbReference type="ARBA" id="ARBA00022723"/>
    </source>
</evidence>
<evidence type="ECO:0000313" key="6">
    <source>
        <dbReference type="EMBL" id="MXR36724.1"/>
    </source>
</evidence>
<dbReference type="PANTHER" id="PTHR38777:SF1">
    <property type="entry name" value="DNAK SUPPRESSOR PROTEIN"/>
    <property type="match status" value="1"/>
</dbReference>
<dbReference type="SUPFAM" id="SSF57716">
    <property type="entry name" value="Glucocorticoid receptor-like (DNA-binding domain)"/>
    <property type="match status" value="1"/>
</dbReference>
<dbReference type="Proteomes" id="UP000467214">
    <property type="component" value="Unassembled WGS sequence"/>
</dbReference>
<dbReference type="GO" id="GO:1900378">
    <property type="term" value="P:positive regulation of secondary metabolite biosynthetic process"/>
    <property type="evidence" value="ECO:0007669"/>
    <property type="project" value="TreeGrafter"/>
</dbReference>
<dbReference type="NCBIfam" id="TIGR02419">
    <property type="entry name" value="C4_traR_proteo"/>
    <property type="match status" value="1"/>
</dbReference>
<dbReference type="GO" id="GO:0008270">
    <property type="term" value="F:zinc ion binding"/>
    <property type="evidence" value="ECO:0007669"/>
    <property type="project" value="UniProtKB-KW"/>
</dbReference>
<accession>A0A845BN84</accession>
<proteinExistence type="predicted"/>
<sequence length="69" mass="7940">MDLFDQAQAMDEQLREAALSARQASQTSEPGTMECIDCGDEIPPLRRQAMPSCRRCIDCQNDYEKWKTR</sequence>
<dbReference type="RefSeq" id="WP_160795907.1">
    <property type="nucleotide sequence ID" value="NZ_WSSB01000005.1"/>
</dbReference>
<dbReference type="PANTHER" id="PTHR38777">
    <property type="entry name" value="FELS-2 PROPHAGE PROTEIN"/>
    <property type="match status" value="1"/>
</dbReference>
<evidence type="ECO:0000313" key="7">
    <source>
        <dbReference type="Proteomes" id="UP000467214"/>
    </source>
</evidence>
<reference evidence="6 7" key="1">
    <citation type="submission" date="2019-12" db="EMBL/GenBank/DDBJ databases">
        <title>Neisseriaceae gen. nov. sp. Genome sequencing and assembly.</title>
        <authorList>
            <person name="Liu Z."/>
            <person name="Li A."/>
        </authorList>
    </citation>
    <scope>NUCLEOTIDE SEQUENCE [LARGE SCALE GENOMIC DNA]</scope>
    <source>
        <strain evidence="6 7">B2N2-7</strain>
    </source>
</reference>
<dbReference type="Gene3D" id="1.20.120.910">
    <property type="entry name" value="DksA, coiled-coil domain"/>
    <property type="match status" value="1"/>
</dbReference>
<dbReference type="Pfam" id="PF01258">
    <property type="entry name" value="zf-dskA_traR"/>
    <property type="match status" value="1"/>
</dbReference>
<organism evidence="6 7">
    <name type="scientific">Craterilacuibacter sinensis</name>
    <dbReference type="NCBI Taxonomy" id="2686017"/>
    <lineage>
        <taxon>Bacteria</taxon>
        <taxon>Pseudomonadati</taxon>
        <taxon>Pseudomonadota</taxon>
        <taxon>Betaproteobacteria</taxon>
        <taxon>Neisseriales</taxon>
        <taxon>Neisseriaceae</taxon>
        <taxon>Craterilacuibacter</taxon>
    </lineage>
</organism>
<evidence type="ECO:0000256" key="4">
    <source>
        <dbReference type="PROSITE-ProRule" id="PRU00510"/>
    </source>
</evidence>
<feature type="domain" description="Zinc finger DksA/TraR C4-type" evidence="5">
    <location>
        <begin position="32"/>
        <end position="65"/>
    </location>
</feature>
<protein>
    <submittedName>
        <fullName evidence="6">TraR/DksA family transcriptional regulator</fullName>
    </submittedName>
</protein>
<comment type="caution">
    <text evidence="6">The sequence shown here is derived from an EMBL/GenBank/DDBJ whole genome shotgun (WGS) entry which is preliminary data.</text>
</comment>
<dbReference type="InterPro" id="IPR012783">
    <property type="entry name" value="Znf_C4_TraR"/>
</dbReference>
<evidence type="ECO:0000256" key="3">
    <source>
        <dbReference type="ARBA" id="ARBA00022833"/>
    </source>
</evidence>
<name>A0A845BN84_9NEIS</name>
<feature type="zinc finger region" description="dksA C4-type" evidence="4">
    <location>
        <begin position="35"/>
        <end position="59"/>
    </location>
</feature>
<dbReference type="AlphaFoldDB" id="A0A845BN84"/>
<dbReference type="PROSITE" id="PS51128">
    <property type="entry name" value="ZF_DKSA_2"/>
    <property type="match status" value="1"/>
</dbReference>
<keyword evidence="1" id="KW-0479">Metal-binding</keyword>
<keyword evidence="7" id="KW-1185">Reference proteome</keyword>
<evidence type="ECO:0000259" key="5">
    <source>
        <dbReference type="Pfam" id="PF01258"/>
    </source>
</evidence>
<gene>
    <name evidence="6" type="ORF">GQF02_07050</name>
</gene>
<evidence type="ECO:0000256" key="2">
    <source>
        <dbReference type="ARBA" id="ARBA00022771"/>
    </source>
</evidence>
<keyword evidence="2" id="KW-0863">Zinc-finger</keyword>
<dbReference type="InterPro" id="IPR000962">
    <property type="entry name" value="Znf_DskA_TraR"/>
</dbReference>